<evidence type="ECO:0000313" key="1">
    <source>
        <dbReference type="EMBL" id="CAH0004392.1"/>
    </source>
</evidence>
<dbReference type="EMBL" id="CABFNO020001566">
    <property type="protein sequence ID" value="CAH0004392.1"/>
    <property type="molecule type" value="Genomic_DNA"/>
</dbReference>
<organism evidence="1 2">
    <name type="scientific">Clonostachys byssicola</name>
    <dbReference type="NCBI Taxonomy" id="160290"/>
    <lineage>
        <taxon>Eukaryota</taxon>
        <taxon>Fungi</taxon>
        <taxon>Dikarya</taxon>
        <taxon>Ascomycota</taxon>
        <taxon>Pezizomycotina</taxon>
        <taxon>Sordariomycetes</taxon>
        <taxon>Hypocreomycetidae</taxon>
        <taxon>Hypocreales</taxon>
        <taxon>Bionectriaceae</taxon>
        <taxon>Clonostachys</taxon>
    </lineage>
</organism>
<dbReference type="InterPro" id="IPR035959">
    <property type="entry name" value="RutC-like_sf"/>
</dbReference>
<dbReference type="Pfam" id="PF01042">
    <property type="entry name" value="Ribonuc_L-PSP"/>
    <property type="match status" value="1"/>
</dbReference>
<reference evidence="1" key="1">
    <citation type="submission" date="2021-10" db="EMBL/GenBank/DDBJ databases">
        <authorList>
            <person name="Piombo E."/>
        </authorList>
    </citation>
    <scope>NUCLEOTIDE SEQUENCE</scope>
</reference>
<comment type="caution">
    <text evidence="1">The sequence shown here is derived from an EMBL/GenBank/DDBJ whole genome shotgun (WGS) entry which is preliminary data.</text>
</comment>
<accession>A0A9N9UYY2</accession>
<gene>
    <name evidence="1" type="ORF">CBYS24578_00011933</name>
</gene>
<protein>
    <submittedName>
        <fullName evidence="1">Uncharacterized protein</fullName>
    </submittedName>
</protein>
<dbReference type="SUPFAM" id="SSF55298">
    <property type="entry name" value="YjgF-like"/>
    <property type="match status" value="1"/>
</dbReference>
<dbReference type="Gene3D" id="3.30.1330.40">
    <property type="entry name" value="RutC-like"/>
    <property type="match status" value="1"/>
</dbReference>
<keyword evidence="2" id="KW-1185">Reference proteome</keyword>
<dbReference type="InterPro" id="IPR006175">
    <property type="entry name" value="YjgF/YER057c/UK114"/>
</dbReference>
<dbReference type="OrthoDB" id="309640at2759"/>
<evidence type="ECO:0000313" key="2">
    <source>
        <dbReference type="Proteomes" id="UP000754883"/>
    </source>
</evidence>
<name>A0A9N9UYY2_9HYPO</name>
<dbReference type="Proteomes" id="UP000754883">
    <property type="component" value="Unassembled WGS sequence"/>
</dbReference>
<sequence length="154" mass="16507">MPTSSSEYRAEGSPLLQAGVRCYNAPGASADFAEFANLSNAVTVPANATIVHITGQIGLDDQGVPFKDARQQLHAAFLNVEKNLIAAGAKDGWKNVYKCVAYHSPNLNEERLGIYAGLIREFCGANRPSQTSVTVPELWQGAYVEITVEAIIPA</sequence>
<dbReference type="AlphaFoldDB" id="A0A9N9UYY2"/>
<proteinExistence type="predicted"/>